<sequence>MLTDWGTTWGEYFILEQLTHWAALCAHMRIYTLEMFLREKGHEDVLSRIPEDIWGVLVAPPESQNFATHLLFAASVPPLGPTHPR</sequence>
<protein>
    <submittedName>
        <fullName evidence="1">Uncharacterized protein</fullName>
    </submittedName>
</protein>
<reference evidence="1 2" key="1">
    <citation type="journal article" date="2019" name="New Phytol.">
        <title>Comparative genomics reveals unique wood-decay strategies and fruiting body development in the Schizophyllaceae.</title>
        <authorList>
            <person name="Almasi E."/>
            <person name="Sahu N."/>
            <person name="Krizsan K."/>
            <person name="Balint B."/>
            <person name="Kovacs G.M."/>
            <person name="Kiss B."/>
            <person name="Cseklye J."/>
            <person name="Drula E."/>
            <person name="Henrissat B."/>
            <person name="Nagy I."/>
            <person name="Chovatia M."/>
            <person name="Adam C."/>
            <person name="LaButti K."/>
            <person name="Lipzen A."/>
            <person name="Riley R."/>
            <person name="Grigoriev I.V."/>
            <person name="Nagy L.G."/>
        </authorList>
    </citation>
    <scope>NUCLEOTIDE SEQUENCE [LARGE SCALE GENOMIC DNA]</scope>
    <source>
        <strain evidence="1 2">NL-1724</strain>
    </source>
</reference>
<keyword evidence="2" id="KW-1185">Reference proteome</keyword>
<evidence type="ECO:0000313" key="2">
    <source>
        <dbReference type="Proteomes" id="UP000320762"/>
    </source>
</evidence>
<name>A0A550BXB5_9AGAR</name>
<dbReference type="AlphaFoldDB" id="A0A550BXB5"/>
<organism evidence="1 2">
    <name type="scientific">Schizophyllum amplum</name>
    <dbReference type="NCBI Taxonomy" id="97359"/>
    <lineage>
        <taxon>Eukaryota</taxon>
        <taxon>Fungi</taxon>
        <taxon>Dikarya</taxon>
        <taxon>Basidiomycota</taxon>
        <taxon>Agaricomycotina</taxon>
        <taxon>Agaricomycetes</taxon>
        <taxon>Agaricomycetidae</taxon>
        <taxon>Agaricales</taxon>
        <taxon>Schizophyllaceae</taxon>
        <taxon>Schizophyllum</taxon>
    </lineage>
</organism>
<dbReference type="EMBL" id="VDMD01000051">
    <property type="protein sequence ID" value="TRM57185.1"/>
    <property type="molecule type" value="Genomic_DNA"/>
</dbReference>
<evidence type="ECO:0000313" key="1">
    <source>
        <dbReference type="EMBL" id="TRM57185.1"/>
    </source>
</evidence>
<accession>A0A550BXB5</accession>
<proteinExistence type="predicted"/>
<gene>
    <name evidence="1" type="ORF">BD626DRAFT_574761</name>
</gene>
<dbReference type="OrthoDB" id="10656976at2759"/>
<dbReference type="Proteomes" id="UP000320762">
    <property type="component" value="Unassembled WGS sequence"/>
</dbReference>
<comment type="caution">
    <text evidence="1">The sequence shown here is derived from an EMBL/GenBank/DDBJ whole genome shotgun (WGS) entry which is preliminary data.</text>
</comment>